<evidence type="ECO:0000256" key="1">
    <source>
        <dbReference type="SAM" id="Phobius"/>
    </source>
</evidence>
<gene>
    <name evidence="2" type="ORF">SAMN05421766_101482</name>
</gene>
<name>A0ABY1KIT9_9FLAO</name>
<keyword evidence="3" id="KW-1185">Reference proteome</keyword>
<keyword evidence="1" id="KW-1133">Transmembrane helix</keyword>
<comment type="caution">
    <text evidence="2">The sequence shown here is derived from an EMBL/GenBank/DDBJ whole genome shotgun (WGS) entry which is preliminary data.</text>
</comment>
<keyword evidence="1" id="KW-0472">Membrane</keyword>
<accession>A0ABY1KIT9</accession>
<reference evidence="2 3" key="1">
    <citation type="submission" date="2017-01" db="EMBL/GenBank/DDBJ databases">
        <authorList>
            <person name="Varghese N."/>
            <person name="Submissions S."/>
        </authorList>
    </citation>
    <scope>NUCLEOTIDE SEQUENCE [LARGE SCALE GENOMIC DNA]</scope>
    <source>
        <strain evidence="2 3">DSM 2061</strain>
    </source>
</reference>
<feature type="transmembrane region" description="Helical" evidence="1">
    <location>
        <begin position="6"/>
        <end position="24"/>
    </location>
</feature>
<proteinExistence type="predicted"/>
<evidence type="ECO:0000313" key="2">
    <source>
        <dbReference type="EMBL" id="SIS39694.1"/>
    </source>
</evidence>
<dbReference type="RefSeq" id="WP_175609836.1">
    <property type="nucleotide sequence ID" value="NZ_FTOB01000001.1"/>
</dbReference>
<dbReference type="EMBL" id="FTOB01000001">
    <property type="protein sequence ID" value="SIS39694.1"/>
    <property type="molecule type" value="Genomic_DNA"/>
</dbReference>
<sequence length="47" mass="5306">MKTEIIKIANFICMFIVLGTQALLHGSWKMPKTATVRGNREGIKDML</sequence>
<keyword evidence="1" id="KW-0812">Transmembrane</keyword>
<evidence type="ECO:0000313" key="3">
    <source>
        <dbReference type="Proteomes" id="UP000185728"/>
    </source>
</evidence>
<dbReference type="Proteomes" id="UP000185728">
    <property type="component" value="Unassembled WGS sequence"/>
</dbReference>
<organism evidence="2 3">
    <name type="scientific">Zobellia uliginosa</name>
    <dbReference type="NCBI Taxonomy" id="143224"/>
    <lineage>
        <taxon>Bacteria</taxon>
        <taxon>Pseudomonadati</taxon>
        <taxon>Bacteroidota</taxon>
        <taxon>Flavobacteriia</taxon>
        <taxon>Flavobacteriales</taxon>
        <taxon>Flavobacteriaceae</taxon>
        <taxon>Zobellia</taxon>
    </lineage>
</organism>
<protein>
    <submittedName>
        <fullName evidence="2">Uncharacterized protein</fullName>
    </submittedName>
</protein>